<evidence type="ECO:0000256" key="1">
    <source>
        <dbReference type="ARBA" id="ARBA00018901"/>
    </source>
</evidence>
<sequence>MRDTSIHKDEKQVLDIIPATLDDVMGTMPRNSDTGIIYCLSARDFPLSLAKRFFRLLKLRGLNISKVYFVVTLLDNITDDLNTEGIAKYRDYYTRSLQTYVEGLSDKMGFRIDPDHVFVISDKVQKPMTDLYESLPLHSSTYYVIGETNSGKSKLSKRFMKLVMKEEKSVQQVEGTPGESIDGEAFNLNSNANSSYTISPCPFRTRKNMTYYAPQFDFRLIDTPGYLQKRNGIFGILNRRLRLNLYTQFQADRTQQEVIFESPTTRQVFTVGDFFFLKPRGVTAFKYRRFMYGKAAVFPEYSEATFKLARAERFVTPKFRRYVIPPFRGKIDLVFDNVGYIEIDNCYGDGSEYWQIFAPQNVKKILRIPSLDDAMSTGYKSDFAPLQEIPMTVNVQDYIDEHGEQLGCIN</sequence>
<accession>A0A448YKL0</accession>
<protein>
    <recommendedName>
        <fullName evidence="1">Genetic interactor of prohibitins 3, mitochondrial</fullName>
    </recommendedName>
    <alternativeName>
        <fullName evidence="3">Found in mitochondrial proteome protein 38</fullName>
    </alternativeName>
</protein>
<dbReference type="GO" id="GO:0005739">
    <property type="term" value="C:mitochondrion"/>
    <property type="evidence" value="ECO:0007669"/>
    <property type="project" value="TreeGrafter"/>
</dbReference>
<evidence type="ECO:0000259" key="4">
    <source>
        <dbReference type="Pfam" id="PF01926"/>
    </source>
</evidence>
<dbReference type="STRING" id="13370.A0A448YKL0"/>
<organism evidence="5 6">
    <name type="scientific">Brettanomyces naardenensis</name>
    <name type="common">Yeast</name>
    <dbReference type="NCBI Taxonomy" id="13370"/>
    <lineage>
        <taxon>Eukaryota</taxon>
        <taxon>Fungi</taxon>
        <taxon>Dikarya</taxon>
        <taxon>Ascomycota</taxon>
        <taxon>Saccharomycotina</taxon>
        <taxon>Pichiomycetes</taxon>
        <taxon>Pichiales</taxon>
        <taxon>Pichiaceae</taxon>
        <taxon>Brettanomyces</taxon>
    </lineage>
</organism>
<dbReference type="InterPro" id="IPR027417">
    <property type="entry name" value="P-loop_NTPase"/>
</dbReference>
<evidence type="ECO:0000313" key="6">
    <source>
        <dbReference type="Proteomes" id="UP000290900"/>
    </source>
</evidence>
<name>A0A448YKL0_BRENA</name>
<keyword evidence="6" id="KW-1185">Reference proteome</keyword>
<dbReference type="PANTHER" id="PTHR46434:SF1">
    <property type="entry name" value="GENETIC INTERACTOR OF PROHIBITINS 3, MITOCHONDRIAL"/>
    <property type="match status" value="1"/>
</dbReference>
<dbReference type="InterPro" id="IPR006073">
    <property type="entry name" value="GTP-bd"/>
</dbReference>
<dbReference type="GO" id="GO:0005525">
    <property type="term" value="F:GTP binding"/>
    <property type="evidence" value="ECO:0007669"/>
    <property type="project" value="InterPro"/>
</dbReference>
<dbReference type="Pfam" id="PF01926">
    <property type="entry name" value="MMR_HSR1"/>
    <property type="match status" value="1"/>
</dbReference>
<dbReference type="OrthoDB" id="1696305at2759"/>
<dbReference type="Gene3D" id="3.40.50.300">
    <property type="entry name" value="P-loop containing nucleotide triphosphate hydrolases"/>
    <property type="match status" value="1"/>
</dbReference>
<dbReference type="AlphaFoldDB" id="A0A448YKL0"/>
<dbReference type="EMBL" id="CAACVR010000012">
    <property type="protein sequence ID" value="VEU21393.1"/>
    <property type="molecule type" value="Genomic_DNA"/>
</dbReference>
<dbReference type="Proteomes" id="UP000290900">
    <property type="component" value="Unassembled WGS sequence"/>
</dbReference>
<evidence type="ECO:0000256" key="3">
    <source>
        <dbReference type="ARBA" id="ARBA00031834"/>
    </source>
</evidence>
<proteinExistence type="predicted"/>
<evidence type="ECO:0000313" key="5">
    <source>
        <dbReference type="EMBL" id="VEU21393.1"/>
    </source>
</evidence>
<dbReference type="PANTHER" id="PTHR46434">
    <property type="entry name" value="GENETIC INTERACTOR OF PROHIBITINS 3, MITOCHONDRIAL"/>
    <property type="match status" value="1"/>
</dbReference>
<dbReference type="SUPFAM" id="SSF52540">
    <property type="entry name" value="P-loop containing nucleoside triphosphate hydrolases"/>
    <property type="match status" value="1"/>
</dbReference>
<gene>
    <name evidence="5" type="ORF">BRENAR_LOCUS2126</name>
</gene>
<evidence type="ECO:0000256" key="2">
    <source>
        <dbReference type="ARBA" id="ARBA00022946"/>
    </source>
</evidence>
<dbReference type="InParanoid" id="A0A448YKL0"/>
<keyword evidence="2" id="KW-0809">Transit peptide</keyword>
<feature type="domain" description="G" evidence="4">
    <location>
        <begin position="143"/>
        <end position="236"/>
    </location>
</feature>
<reference evidence="5 6" key="1">
    <citation type="submission" date="2018-12" db="EMBL/GenBank/DDBJ databases">
        <authorList>
            <person name="Tiukova I."/>
            <person name="Dainat J."/>
        </authorList>
    </citation>
    <scope>NUCLEOTIDE SEQUENCE [LARGE SCALE GENOMIC DNA]</scope>
</reference>
<dbReference type="InterPro" id="IPR050896">
    <property type="entry name" value="Mito_lipid_metab_GTPase"/>
</dbReference>